<dbReference type="AlphaFoldDB" id="A0A7C4G9S0"/>
<protein>
    <recommendedName>
        <fullName evidence="3">Redoxin domain-containing protein</fullName>
    </recommendedName>
</protein>
<feature type="signal peptide" evidence="1">
    <location>
        <begin position="1"/>
        <end position="20"/>
    </location>
</feature>
<organism evidence="2">
    <name type="scientific">candidate division WOR-3 bacterium</name>
    <dbReference type="NCBI Taxonomy" id="2052148"/>
    <lineage>
        <taxon>Bacteria</taxon>
        <taxon>Bacteria division WOR-3</taxon>
    </lineage>
</organism>
<proteinExistence type="predicted"/>
<keyword evidence="1" id="KW-0732">Signal</keyword>
<evidence type="ECO:0000256" key="1">
    <source>
        <dbReference type="SAM" id="SignalP"/>
    </source>
</evidence>
<feature type="chain" id="PRO_5028407234" description="Redoxin domain-containing protein" evidence="1">
    <location>
        <begin position="21"/>
        <end position="60"/>
    </location>
</feature>
<reference evidence="2" key="1">
    <citation type="journal article" date="2020" name="mSystems">
        <title>Genome- and Community-Level Interaction Insights into Carbon Utilization and Element Cycling Functions of Hydrothermarchaeota in Hydrothermal Sediment.</title>
        <authorList>
            <person name="Zhou Z."/>
            <person name="Liu Y."/>
            <person name="Xu W."/>
            <person name="Pan J."/>
            <person name="Luo Z.H."/>
            <person name="Li M."/>
        </authorList>
    </citation>
    <scope>NUCLEOTIDE SEQUENCE [LARGE SCALE GENOMIC DNA]</scope>
    <source>
        <strain evidence="2">SpSt-488</strain>
    </source>
</reference>
<sequence length="60" mass="6626">MKLKLLALAAIVLAPALLFGWPQPGEQAPSVYIADTAYVSHLIPDEYRGNVILLNFWQST</sequence>
<comment type="caution">
    <text evidence="2">The sequence shown here is derived from an EMBL/GenBank/DDBJ whole genome shotgun (WGS) entry which is preliminary data.</text>
</comment>
<gene>
    <name evidence="2" type="ORF">ENS41_00550</name>
</gene>
<evidence type="ECO:0000313" key="2">
    <source>
        <dbReference type="EMBL" id="HGK27430.1"/>
    </source>
</evidence>
<evidence type="ECO:0008006" key="3">
    <source>
        <dbReference type="Google" id="ProtNLM"/>
    </source>
</evidence>
<dbReference type="EMBL" id="DSUT01000012">
    <property type="protein sequence ID" value="HGK27430.1"/>
    <property type="molecule type" value="Genomic_DNA"/>
</dbReference>
<accession>A0A7C4G9S0</accession>
<name>A0A7C4G9S0_UNCW3</name>